<dbReference type="AlphaFoldDB" id="A0A1H3X2R1"/>
<dbReference type="SMART" id="SM00855">
    <property type="entry name" value="PGAM"/>
    <property type="match status" value="1"/>
</dbReference>
<dbReference type="PANTHER" id="PTHR21340:SF0">
    <property type="entry name" value="BIS(5'-NUCLEOSYL)-TETRAPHOSPHATASE [ASYMMETRICAL]"/>
    <property type="match status" value="1"/>
</dbReference>
<dbReference type="RefSeq" id="WP_092561825.1">
    <property type="nucleotide sequence ID" value="NZ_FNQV01000003.1"/>
</dbReference>
<dbReference type="Proteomes" id="UP000199288">
    <property type="component" value="Unassembled WGS sequence"/>
</dbReference>
<dbReference type="InterPro" id="IPR020476">
    <property type="entry name" value="Nudix_hydrolase"/>
</dbReference>
<dbReference type="GO" id="GO:0004081">
    <property type="term" value="F:bis(5'-nucleosyl)-tetraphosphatase (asymmetrical) activity"/>
    <property type="evidence" value="ECO:0007669"/>
    <property type="project" value="TreeGrafter"/>
</dbReference>
<evidence type="ECO:0000259" key="4">
    <source>
        <dbReference type="PROSITE" id="PS51462"/>
    </source>
</evidence>
<dbReference type="OrthoDB" id="4287477at2"/>
<dbReference type="EMBL" id="FNQV01000003">
    <property type="protein sequence ID" value="SDZ93550.1"/>
    <property type="molecule type" value="Genomic_DNA"/>
</dbReference>
<evidence type="ECO:0000256" key="2">
    <source>
        <dbReference type="ARBA" id="ARBA00022801"/>
    </source>
</evidence>
<gene>
    <name evidence="5" type="ORF">SAMN02910418_00586</name>
</gene>
<name>A0A1H3X2R1_9ACTO</name>
<evidence type="ECO:0000256" key="1">
    <source>
        <dbReference type="ARBA" id="ARBA00005582"/>
    </source>
</evidence>
<dbReference type="SUPFAM" id="SSF53254">
    <property type="entry name" value="Phosphoglycerate mutase-like"/>
    <property type="match status" value="1"/>
</dbReference>
<evidence type="ECO:0000313" key="5">
    <source>
        <dbReference type="EMBL" id="SDZ93550.1"/>
    </source>
</evidence>
<sequence>MTGVVHAAGAVLWRERRGKLEVLLVHRPTYDDWAWPKGKVEKGESLPAAAVREVEEETGYRVALSRSLGTVRYRLKDGRHKESHYWAANADAPVGIWDQARGKVKRAPKKEIDETRWVGAKQAAKLLTYPHDREPLFQLLDEYNDDRLRTWTVLIVRHARAKKREAFDGPEERRPLTEKQGRDQAKRLVPLLSAYGVARVITSPWERCAATVEPYANVIGAELETASELTEAAHEKKPKKVTRLIREEMFTPGEVVALCTHRPVMPTIIEALTEHTPYRIMEQLPETDPWLKPAEVLVVHLAAHHKGRVIVTAIEHQRPVG</sequence>
<dbReference type="InterPro" id="IPR051325">
    <property type="entry name" value="Nudix_hydrolase_domain"/>
</dbReference>
<protein>
    <submittedName>
        <fullName evidence="5">8-oxo-dGTP diphosphatase</fullName>
    </submittedName>
</protein>
<dbReference type="GO" id="GO:0006167">
    <property type="term" value="P:AMP biosynthetic process"/>
    <property type="evidence" value="ECO:0007669"/>
    <property type="project" value="TreeGrafter"/>
</dbReference>
<dbReference type="GO" id="GO:0006754">
    <property type="term" value="P:ATP biosynthetic process"/>
    <property type="evidence" value="ECO:0007669"/>
    <property type="project" value="TreeGrafter"/>
</dbReference>
<dbReference type="PROSITE" id="PS00893">
    <property type="entry name" value="NUDIX_BOX"/>
    <property type="match status" value="1"/>
</dbReference>
<evidence type="ECO:0000313" key="6">
    <source>
        <dbReference type="Proteomes" id="UP000199288"/>
    </source>
</evidence>
<evidence type="ECO:0000256" key="3">
    <source>
        <dbReference type="RuleBase" id="RU003476"/>
    </source>
</evidence>
<comment type="similarity">
    <text evidence="1 3">Belongs to the Nudix hydrolase family.</text>
</comment>
<accession>A0A1H3X2R1</accession>
<keyword evidence="6" id="KW-1185">Reference proteome</keyword>
<dbReference type="Pfam" id="PF00300">
    <property type="entry name" value="His_Phos_1"/>
    <property type="match status" value="1"/>
</dbReference>
<dbReference type="PANTHER" id="PTHR21340">
    <property type="entry name" value="DIADENOSINE 5,5-P1,P4-TETRAPHOSPHATE PYROPHOSPHOHYDROLASE MUTT"/>
    <property type="match status" value="1"/>
</dbReference>
<proteinExistence type="inferred from homology"/>
<dbReference type="Pfam" id="PF00293">
    <property type="entry name" value="NUDIX"/>
    <property type="match status" value="1"/>
</dbReference>
<dbReference type="InterPro" id="IPR029033">
    <property type="entry name" value="His_PPase_superfam"/>
</dbReference>
<dbReference type="PRINTS" id="PR00502">
    <property type="entry name" value="NUDIXFAMILY"/>
</dbReference>
<feature type="domain" description="Nudix hydrolase" evidence="4">
    <location>
        <begin position="3"/>
        <end position="141"/>
    </location>
</feature>
<keyword evidence="2 3" id="KW-0378">Hydrolase</keyword>
<dbReference type="CDD" id="cd03673">
    <property type="entry name" value="NUDIX_Ap6A_hydrolase"/>
    <property type="match status" value="1"/>
</dbReference>
<dbReference type="SUPFAM" id="SSF55811">
    <property type="entry name" value="Nudix"/>
    <property type="match status" value="1"/>
</dbReference>
<dbReference type="PROSITE" id="PS51462">
    <property type="entry name" value="NUDIX"/>
    <property type="match status" value="1"/>
</dbReference>
<dbReference type="Gene3D" id="3.40.50.1240">
    <property type="entry name" value="Phosphoglycerate mutase-like"/>
    <property type="match status" value="1"/>
</dbReference>
<dbReference type="InterPro" id="IPR020084">
    <property type="entry name" value="NUDIX_hydrolase_CS"/>
</dbReference>
<dbReference type="Gene3D" id="3.90.79.10">
    <property type="entry name" value="Nucleoside Triphosphate Pyrophosphohydrolase"/>
    <property type="match status" value="1"/>
</dbReference>
<dbReference type="InterPro" id="IPR015797">
    <property type="entry name" value="NUDIX_hydrolase-like_dom_sf"/>
</dbReference>
<reference evidence="6" key="1">
    <citation type="submission" date="2016-10" db="EMBL/GenBank/DDBJ databases">
        <authorList>
            <person name="Varghese N."/>
            <person name="Submissions S."/>
        </authorList>
    </citation>
    <scope>NUCLEOTIDE SEQUENCE [LARGE SCALE GENOMIC DNA]</scope>
    <source>
        <strain evidence="6">KPR-1</strain>
    </source>
</reference>
<organism evidence="5 6">
    <name type="scientific">Bowdeniella nasicola</name>
    <dbReference type="NCBI Taxonomy" id="208480"/>
    <lineage>
        <taxon>Bacteria</taxon>
        <taxon>Bacillati</taxon>
        <taxon>Actinomycetota</taxon>
        <taxon>Actinomycetes</taxon>
        <taxon>Actinomycetales</taxon>
        <taxon>Actinomycetaceae</taxon>
        <taxon>Bowdeniella</taxon>
    </lineage>
</organism>
<dbReference type="InterPro" id="IPR013078">
    <property type="entry name" value="His_Pase_superF_clade-1"/>
</dbReference>
<dbReference type="InterPro" id="IPR000086">
    <property type="entry name" value="NUDIX_hydrolase_dom"/>
</dbReference>